<dbReference type="Proteomes" id="UP001500167">
    <property type="component" value="Unassembled WGS sequence"/>
</dbReference>
<evidence type="ECO:0000259" key="1">
    <source>
        <dbReference type="Pfam" id="PF04993"/>
    </source>
</evidence>
<evidence type="ECO:0000313" key="2">
    <source>
        <dbReference type="EMBL" id="GAA4177914.1"/>
    </source>
</evidence>
<dbReference type="InterPro" id="IPR007076">
    <property type="entry name" value="TfoX_N"/>
</dbReference>
<dbReference type="Gene3D" id="3.30.1460.30">
    <property type="entry name" value="YgaC/TfoX-N like chaperone"/>
    <property type="match status" value="1"/>
</dbReference>
<dbReference type="Pfam" id="PF04993">
    <property type="entry name" value="TfoX_N"/>
    <property type="match status" value="1"/>
</dbReference>
<proteinExistence type="predicted"/>
<dbReference type="EMBL" id="BAAAZK010000007">
    <property type="protein sequence ID" value="GAA4177914.1"/>
    <property type="molecule type" value="Genomic_DNA"/>
</dbReference>
<evidence type="ECO:0000313" key="3">
    <source>
        <dbReference type="Proteomes" id="UP001500167"/>
    </source>
</evidence>
<dbReference type="SUPFAM" id="SSF159894">
    <property type="entry name" value="YgaC/TfoX-N like"/>
    <property type="match status" value="1"/>
</dbReference>
<feature type="domain" description="TfoX N-terminal" evidence="1">
    <location>
        <begin position="48"/>
        <end position="129"/>
    </location>
</feature>
<protein>
    <recommendedName>
        <fullName evidence="1">TfoX N-terminal domain-containing protein</fullName>
    </recommendedName>
</protein>
<dbReference type="RefSeq" id="WP_346086516.1">
    <property type="nucleotide sequence ID" value="NZ_BAAAZK010000007.1"/>
</dbReference>
<name>A0ABP8A503_9SPHI</name>
<gene>
    <name evidence="2" type="ORF">GCM10022218_27580</name>
</gene>
<accession>A0ABP8A503</accession>
<keyword evidence="3" id="KW-1185">Reference proteome</keyword>
<organism evidence="2 3">
    <name type="scientific">Sphingobacterium ginsenosidimutans</name>
    <dbReference type="NCBI Taxonomy" id="687845"/>
    <lineage>
        <taxon>Bacteria</taxon>
        <taxon>Pseudomonadati</taxon>
        <taxon>Bacteroidota</taxon>
        <taxon>Sphingobacteriia</taxon>
        <taxon>Sphingobacteriales</taxon>
        <taxon>Sphingobacteriaceae</taxon>
        <taxon>Sphingobacterium</taxon>
    </lineage>
</organism>
<sequence length="151" mass="17625">MLLQKISISSKKSKSVEFVNNKKTKKMAYNSELVNRVRERLSIEENIEVEEKKMFSGLSFLVNGKMCINISHDNLMCRYSAELEDEVSEKKGFLPMIMKGKQLKGYCYVEPHGFQKSDDFEYWIKICLDYNPSAKASKKSIEESRFERKAK</sequence>
<comment type="caution">
    <text evidence="2">The sequence shown here is derived from an EMBL/GenBank/DDBJ whole genome shotgun (WGS) entry which is preliminary data.</text>
</comment>
<reference evidence="3" key="1">
    <citation type="journal article" date="2019" name="Int. J. Syst. Evol. Microbiol.">
        <title>The Global Catalogue of Microorganisms (GCM) 10K type strain sequencing project: providing services to taxonomists for standard genome sequencing and annotation.</title>
        <authorList>
            <consortium name="The Broad Institute Genomics Platform"/>
            <consortium name="The Broad Institute Genome Sequencing Center for Infectious Disease"/>
            <person name="Wu L."/>
            <person name="Ma J."/>
        </authorList>
    </citation>
    <scope>NUCLEOTIDE SEQUENCE [LARGE SCALE GENOMIC DNA]</scope>
    <source>
        <strain evidence="3">JCM 16722</strain>
    </source>
</reference>